<evidence type="ECO:0000313" key="4">
    <source>
        <dbReference type="Proteomes" id="UP000664405"/>
    </source>
</evidence>
<dbReference type="PANTHER" id="PTHR43709:SF2">
    <property type="entry name" value="DUF453 DOMAIN PROTEIN (AFU_ORTHOLOGUE AFUA_6G00360)"/>
    <property type="match status" value="1"/>
</dbReference>
<comment type="caution">
    <text evidence="3">The sequence shown here is derived from an EMBL/GenBank/DDBJ whole genome shotgun (WGS) entry which is preliminary data.</text>
</comment>
<reference evidence="3" key="1">
    <citation type="submission" date="2020-12" db="EMBL/GenBank/DDBJ databases">
        <title>Oil enriched cultivation method for isolating marine PHA-producing bacteria.</title>
        <authorList>
            <person name="Zheng W."/>
            <person name="Yu S."/>
            <person name="Huang Y."/>
        </authorList>
    </citation>
    <scope>NUCLEOTIDE SEQUENCE</scope>
    <source>
        <strain evidence="3">SY-2-3</strain>
    </source>
</reference>
<dbReference type="AlphaFoldDB" id="A0A8I1M616"/>
<proteinExistence type="inferred from homology"/>
<name>A0A8I1M616_9PROT</name>
<dbReference type="InterPro" id="IPR007400">
    <property type="entry name" value="PrpF-like"/>
</dbReference>
<dbReference type="RefSeq" id="WP_206926659.1">
    <property type="nucleotide sequence ID" value="NZ_JAEKJW010000001.1"/>
</dbReference>
<organism evidence="3 4">
    <name type="scientific">Thalassospira povalilytica</name>
    <dbReference type="NCBI Taxonomy" id="732237"/>
    <lineage>
        <taxon>Bacteria</taxon>
        <taxon>Pseudomonadati</taxon>
        <taxon>Pseudomonadota</taxon>
        <taxon>Alphaproteobacteria</taxon>
        <taxon>Rhodospirillales</taxon>
        <taxon>Thalassospiraceae</taxon>
        <taxon>Thalassospira</taxon>
    </lineage>
</organism>
<evidence type="ECO:0000313" key="3">
    <source>
        <dbReference type="EMBL" id="MBN8195567.1"/>
    </source>
</evidence>
<evidence type="ECO:0000256" key="1">
    <source>
        <dbReference type="ARBA" id="ARBA00007673"/>
    </source>
</evidence>
<dbReference type="PANTHER" id="PTHR43709">
    <property type="entry name" value="ACONITATE ISOMERASE-RELATED"/>
    <property type="match status" value="1"/>
</dbReference>
<dbReference type="Proteomes" id="UP000664405">
    <property type="component" value="Unassembled WGS sequence"/>
</dbReference>
<protein>
    <submittedName>
        <fullName evidence="3">PrpF family protein</fullName>
    </submittedName>
</protein>
<dbReference type="EMBL" id="JAEKJW010000001">
    <property type="protein sequence ID" value="MBN8195567.1"/>
    <property type="molecule type" value="Genomic_DNA"/>
</dbReference>
<gene>
    <name evidence="3" type="ORF">JF547_03470</name>
</gene>
<comment type="similarity">
    <text evidence="1">Belongs to the PrpF family.</text>
</comment>
<dbReference type="GO" id="GO:0016853">
    <property type="term" value="F:isomerase activity"/>
    <property type="evidence" value="ECO:0007669"/>
    <property type="project" value="UniProtKB-KW"/>
</dbReference>
<sequence length="387" mass="40440">MPSDKLSPQIPLRAVFMRGGTSRALFFRSEDLPEAGSRRDSMILAAMGSPDPNKRQLDGMGAGTSSTSKIAIIAKSSREDADIDYTFGQVSIDAPVISYKGNCGNISSAVGPYAVEEGLVNTTGDQAIVRIHNTNTGKIIVATFALQDGWPVVDGDFALDGVGGTHAPIALSFLEPGGSSTGKTLPTGKASELLETDGYGTIEVSLIDVSNPIACVRASDLGLTGRESPAGITASDGLLDRIETLRISAAVRLGICSREEAQTSVRNLPQIAIVSPPTNDDSANINIVVRMISTGQAHASSPITGGMCLAATMRLTGSVAHQIARHNSVTDQPLTIAHPSGTLVLDADITGTTADDFTVNSVTVFRSARRLMQGEVMIPRHRITGDA</sequence>
<dbReference type="Gene3D" id="3.10.310.10">
    <property type="entry name" value="Diaminopimelate Epimerase, Chain A, domain 1"/>
    <property type="match status" value="2"/>
</dbReference>
<dbReference type="Pfam" id="PF04303">
    <property type="entry name" value="PrpF"/>
    <property type="match status" value="1"/>
</dbReference>
<accession>A0A8I1M616</accession>
<dbReference type="SUPFAM" id="SSF54506">
    <property type="entry name" value="Diaminopimelate epimerase-like"/>
    <property type="match status" value="2"/>
</dbReference>
<keyword evidence="2" id="KW-0413">Isomerase</keyword>
<evidence type="ECO:0000256" key="2">
    <source>
        <dbReference type="ARBA" id="ARBA00023235"/>
    </source>
</evidence>